<name>A0A1H1XIH7_9ACTN</name>
<protein>
    <recommendedName>
        <fullName evidence="1">YgjP-like metallopeptidase domain-containing protein</fullName>
    </recommendedName>
</protein>
<dbReference type="Gene3D" id="3.30.2010.10">
    <property type="entry name" value="Metalloproteases ('zincins'), catalytic domain"/>
    <property type="match status" value="1"/>
</dbReference>
<gene>
    <name evidence="2" type="ORF">SAMN04488570_3496</name>
</gene>
<sequence>MSGPPDVPVEVRRSRRRTRTVSAYQRDGRVIVMIPDRFSRAEEEQWVATMLGRLERSERRKRRGDDDLERRSAELAATYLPAGTRPTSVRWVDTMTSRWASCTTTTGEIRLSERLRGMPAWVVDYVLLHELAHLVEPHHGPSFWALVDAHPRAERAKGFLEGVSHVDATVPREVEG</sequence>
<dbReference type="Proteomes" id="UP000198859">
    <property type="component" value="Chromosome I"/>
</dbReference>
<organism evidence="2 3">
    <name type="scientific">Nocardioides scoriae</name>
    <dbReference type="NCBI Taxonomy" id="642780"/>
    <lineage>
        <taxon>Bacteria</taxon>
        <taxon>Bacillati</taxon>
        <taxon>Actinomycetota</taxon>
        <taxon>Actinomycetes</taxon>
        <taxon>Propionibacteriales</taxon>
        <taxon>Nocardioidaceae</taxon>
        <taxon>Nocardioides</taxon>
    </lineage>
</organism>
<dbReference type="InterPro" id="IPR002725">
    <property type="entry name" value="YgjP-like_metallopeptidase"/>
</dbReference>
<dbReference type="Pfam" id="PF01863">
    <property type="entry name" value="YgjP-like"/>
    <property type="match status" value="1"/>
</dbReference>
<feature type="domain" description="YgjP-like metallopeptidase" evidence="1">
    <location>
        <begin position="63"/>
        <end position="151"/>
    </location>
</feature>
<evidence type="ECO:0000259" key="1">
    <source>
        <dbReference type="Pfam" id="PF01863"/>
    </source>
</evidence>
<proteinExistence type="predicted"/>
<accession>A0A1H1XIH7</accession>
<evidence type="ECO:0000313" key="2">
    <source>
        <dbReference type="EMBL" id="SDT08973.1"/>
    </source>
</evidence>
<reference evidence="3" key="1">
    <citation type="submission" date="2016-10" db="EMBL/GenBank/DDBJ databases">
        <authorList>
            <person name="Varghese N."/>
            <person name="Submissions S."/>
        </authorList>
    </citation>
    <scope>NUCLEOTIDE SEQUENCE [LARGE SCALE GENOMIC DNA]</scope>
    <source>
        <strain evidence="3">DSM 22127</strain>
    </source>
</reference>
<dbReference type="CDD" id="cd07344">
    <property type="entry name" value="M48_yhfN_like"/>
    <property type="match status" value="1"/>
</dbReference>
<dbReference type="InterPro" id="IPR053136">
    <property type="entry name" value="UTP_pyrophosphatase-like"/>
</dbReference>
<dbReference type="AlphaFoldDB" id="A0A1H1XIH7"/>
<dbReference type="PANTHER" id="PTHR30399:SF1">
    <property type="entry name" value="UTP PYROPHOSPHATASE"/>
    <property type="match status" value="1"/>
</dbReference>
<dbReference type="RefSeq" id="WP_231916934.1">
    <property type="nucleotide sequence ID" value="NZ_LT629757.1"/>
</dbReference>
<evidence type="ECO:0000313" key="3">
    <source>
        <dbReference type="Proteomes" id="UP000198859"/>
    </source>
</evidence>
<dbReference type="PANTHER" id="PTHR30399">
    <property type="entry name" value="UNCHARACTERIZED PROTEIN YGJP"/>
    <property type="match status" value="1"/>
</dbReference>
<keyword evidence="3" id="KW-1185">Reference proteome</keyword>
<dbReference type="EMBL" id="LT629757">
    <property type="protein sequence ID" value="SDT08973.1"/>
    <property type="molecule type" value="Genomic_DNA"/>
</dbReference>